<keyword evidence="1" id="KW-0812">Transmembrane</keyword>
<gene>
    <name evidence="2" type="ORF">AK812_SmicGene346</name>
</gene>
<comment type="caution">
    <text evidence="2">The sequence shown here is derived from an EMBL/GenBank/DDBJ whole genome shotgun (WGS) entry which is preliminary data.</text>
</comment>
<protein>
    <submittedName>
        <fullName evidence="2">Uncharacterized protein</fullName>
    </submittedName>
</protein>
<name>A0A1Q9F6Y1_SYMMI</name>
<feature type="transmembrane region" description="Helical" evidence="1">
    <location>
        <begin position="45"/>
        <end position="68"/>
    </location>
</feature>
<sequence length="98" mass="10172">MVPRAKPMVPPEVDDGSGAVAASLVLGRVFSAFTLLALDLGGLEWLSAALLATLPFALAAAGLALGPMTLKSRGWWVAVAGGWWLVTVVLAVLCKTWL</sequence>
<proteinExistence type="predicted"/>
<organism evidence="2 3">
    <name type="scientific">Symbiodinium microadriaticum</name>
    <name type="common">Dinoflagellate</name>
    <name type="synonym">Zooxanthella microadriatica</name>
    <dbReference type="NCBI Taxonomy" id="2951"/>
    <lineage>
        <taxon>Eukaryota</taxon>
        <taxon>Sar</taxon>
        <taxon>Alveolata</taxon>
        <taxon>Dinophyceae</taxon>
        <taxon>Suessiales</taxon>
        <taxon>Symbiodiniaceae</taxon>
        <taxon>Symbiodinium</taxon>
    </lineage>
</organism>
<accession>A0A1Q9F6Y1</accession>
<evidence type="ECO:0000313" key="2">
    <source>
        <dbReference type="EMBL" id="OLQ15455.1"/>
    </source>
</evidence>
<feature type="transmembrane region" description="Helical" evidence="1">
    <location>
        <begin position="74"/>
        <end position="94"/>
    </location>
</feature>
<keyword evidence="1" id="KW-1133">Transmembrane helix</keyword>
<dbReference type="OrthoDB" id="10487632at2759"/>
<evidence type="ECO:0000313" key="3">
    <source>
        <dbReference type="Proteomes" id="UP000186817"/>
    </source>
</evidence>
<evidence type="ECO:0000256" key="1">
    <source>
        <dbReference type="SAM" id="Phobius"/>
    </source>
</evidence>
<dbReference type="EMBL" id="LSRX01000003">
    <property type="protein sequence ID" value="OLQ15455.1"/>
    <property type="molecule type" value="Genomic_DNA"/>
</dbReference>
<dbReference type="AlphaFoldDB" id="A0A1Q9F6Y1"/>
<reference evidence="2 3" key="1">
    <citation type="submission" date="2016-02" db="EMBL/GenBank/DDBJ databases">
        <title>Genome analysis of coral dinoflagellate symbionts highlights evolutionary adaptations to a symbiotic lifestyle.</title>
        <authorList>
            <person name="Aranda M."/>
            <person name="Li Y."/>
            <person name="Liew Y.J."/>
            <person name="Baumgarten S."/>
            <person name="Simakov O."/>
            <person name="Wilson M."/>
            <person name="Piel J."/>
            <person name="Ashoor H."/>
            <person name="Bougouffa S."/>
            <person name="Bajic V.B."/>
            <person name="Ryu T."/>
            <person name="Ravasi T."/>
            <person name="Bayer T."/>
            <person name="Micklem G."/>
            <person name="Kim H."/>
            <person name="Bhak J."/>
            <person name="Lajeunesse T.C."/>
            <person name="Voolstra C.R."/>
        </authorList>
    </citation>
    <scope>NUCLEOTIDE SEQUENCE [LARGE SCALE GENOMIC DNA]</scope>
    <source>
        <strain evidence="2 3">CCMP2467</strain>
    </source>
</reference>
<keyword evidence="3" id="KW-1185">Reference proteome</keyword>
<dbReference type="Proteomes" id="UP000186817">
    <property type="component" value="Unassembled WGS sequence"/>
</dbReference>
<keyword evidence="1" id="KW-0472">Membrane</keyword>